<dbReference type="PANTHER" id="PTHR30511">
    <property type="entry name" value="ALANINE RACEMASE"/>
    <property type="match status" value="1"/>
</dbReference>
<dbReference type="PANTHER" id="PTHR30511:SF0">
    <property type="entry name" value="ALANINE RACEMASE, CATABOLIC-RELATED"/>
    <property type="match status" value="1"/>
</dbReference>
<feature type="modified residue" description="N6-(pyridoxal phosphate)lysine" evidence="5 6">
    <location>
        <position position="36"/>
    </location>
</feature>
<dbReference type="Gene3D" id="3.20.20.10">
    <property type="entry name" value="Alanine racemase"/>
    <property type="match status" value="1"/>
</dbReference>
<dbReference type="InterPro" id="IPR000821">
    <property type="entry name" value="Ala_racemase"/>
</dbReference>
<evidence type="ECO:0000313" key="10">
    <source>
        <dbReference type="Proteomes" id="UP000186895"/>
    </source>
</evidence>
<comment type="similarity">
    <text evidence="5">Belongs to the alanine racemase family.</text>
</comment>
<gene>
    <name evidence="9" type="ORF">SAMN05421647_101234</name>
</gene>
<evidence type="ECO:0000256" key="2">
    <source>
        <dbReference type="ARBA" id="ARBA00001933"/>
    </source>
</evidence>
<proteinExistence type="inferred from homology"/>
<dbReference type="EC" id="5.1.1.1" evidence="5"/>
<feature type="active site" description="Proton acceptor; specific for L-alanine" evidence="5">
    <location>
        <position position="260"/>
    </location>
</feature>
<dbReference type="RefSeq" id="WP_076460177.1">
    <property type="nucleotide sequence ID" value="NZ_FTMN01000001.1"/>
</dbReference>
<dbReference type="CDD" id="cd00430">
    <property type="entry name" value="PLPDE_III_AR"/>
    <property type="match status" value="1"/>
</dbReference>
<dbReference type="InterPro" id="IPR001608">
    <property type="entry name" value="Ala_racemase_N"/>
</dbReference>
<dbReference type="GO" id="GO:0030632">
    <property type="term" value="P:D-alanine biosynthetic process"/>
    <property type="evidence" value="ECO:0007669"/>
    <property type="project" value="UniProtKB-UniRule"/>
</dbReference>
<dbReference type="Proteomes" id="UP000186895">
    <property type="component" value="Unassembled WGS sequence"/>
</dbReference>
<keyword evidence="3 5" id="KW-0663">Pyridoxal phosphate</keyword>
<comment type="pathway">
    <text evidence="5">Amino-acid biosynthesis; D-alanine biosynthesis; D-alanine from L-alanine: step 1/1.</text>
</comment>
<feature type="active site" description="Proton acceptor; specific for D-alanine" evidence="5">
    <location>
        <position position="36"/>
    </location>
</feature>
<dbReference type="GO" id="GO:0030170">
    <property type="term" value="F:pyridoxal phosphate binding"/>
    <property type="evidence" value="ECO:0007669"/>
    <property type="project" value="UniProtKB-UniRule"/>
</dbReference>
<dbReference type="Pfam" id="PF01168">
    <property type="entry name" value="Ala_racemase_N"/>
    <property type="match status" value="1"/>
</dbReference>
<keyword evidence="4 5" id="KW-0413">Isomerase</keyword>
<dbReference type="SMART" id="SM01005">
    <property type="entry name" value="Ala_racemase_C"/>
    <property type="match status" value="1"/>
</dbReference>
<evidence type="ECO:0000256" key="7">
    <source>
        <dbReference type="PIRSR" id="PIRSR600821-52"/>
    </source>
</evidence>
<protein>
    <recommendedName>
        <fullName evidence="5">Alanine racemase</fullName>
        <ecNumber evidence="5">5.1.1.1</ecNumber>
    </recommendedName>
</protein>
<dbReference type="InterPro" id="IPR029066">
    <property type="entry name" value="PLP-binding_barrel"/>
</dbReference>
<dbReference type="STRING" id="49186.SAMN05421647_101234"/>
<evidence type="ECO:0000259" key="8">
    <source>
        <dbReference type="SMART" id="SM01005"/>
    </source>
</evidence>
<comment type="cofactor">
    <cofactor evidence="2 5 6">
        <name>pyridoxal 5'-phosphate</name>
        <dbReference type="ChEBI" id="CHEBI:597326"/>
    </cofactor>
</comment>
<sequence>MYYRDTWVEVDLDRIQQNVSRIKQHSGFDHLYAVVKANAYGHGDINVARAALDAGADMLSVAFLDEALHLRRAIKDVPILVMGAIRPEDLAVAAAANIDVTAHDLHWIESILAYDGVPANLHLKIDTGMNRIGLKDADSVHKACQLIDTNPKLNRVGLFTHFATADAQTRAGYDAQMQQLDALTAQVDLADFRYVHLSNSAALLRFGRQSVANTGRLGISMYGLPPSHEFELPFELKQAFSLHSRITQIKEIDAGSAVSYGATYVAGEKVRLGTLPIGYADGWLRYHQGRQVEINGVQYPIVGRICMDQCMVQIDDRVQIGDQVDLINDNLTVEDAARDLDTIGYEIVCSISDRVPRIYKQGGAVTGERNERFRPDVTGEE</sequence>
<dbReference type="eggNOG" id="COG0787">
    <property type="taxonomic scope" value="Bacteria"/>
</dbReference>
<dbReference type="GO" id="GO:0009252">
    <property type="term" value="P:peptidoglycan biosynthetic process"/>
    <property type="evidence" value="ECO:0007669"/>
    <property type="project" value="TreeGrafter"/>
</dbReference>
<evidence type="ECO:0000256" key="1">
    <source>
        <dbReference type="ARBA" id="ARBA00000316"/>
    </source>
</evidence>
<name>A0A1N6ND78_9GAMM</name>
<dbReference type="FunFam" id="3.20.20.10:FF:000002">
    <property type="entry name" value="Alanine racemase"/>
    <property type="match status" value="1"/>
</dbReference>
<dbReference type="SUPFAM" id="SSF51419">
    <property type="entry name" value="PLP-binding barrel"/>
    <property type="match status" value="1"/>
</dbReference>
<dbReference type="Pfam" id="PF00842">
    <property type="entry name" value="Ala_racemase_C"/>
    <property type="match status" value="1"/>
</dbReference>
<dbReference type="Gene3D" id="2.40.37.10">
    <property type="entry name" value="Lyase, Ornithine Decarboxylase, Chain A, domain 1"/>
    <property type="match status" value="1"/>
</dbReference>
<dbReference type="PROSITE" id="PS00395">
    <property type="entry name" value="ALANINE_RACEMASE"/>
    <property type="match status" value="1"/>
</dbReference>
<evidence type="ECO:0000256" key="5">
    <source>
        <dbReference type="HAMAP-Rule" id="MF_01201"/>
    </source>
</evidence>
<comment type="catalytic activity">
    <reaction evidence="1 5">
        <text>L-alanine = D-alanine</text>
        <dbReference type="Rhea" id="RHEA:20249"/>
        <dbReference type="ChEBI" id="CHEBI:57416"/>
        <dbReference type="ChEBI" id="CHEBI:57972"/>
        <dbReference type="EC" id="5.1.1.1"/>
    </reaction>
</comment>
<dbReference type="InterPro" id="IPR011079">
    <property type="entry name" value="Ala_racemase_C"/>
</dbReference>
<dbReference type="SUPFAM" id="SSF50621">
    <property type="entry name" value="Alanine racemase C-terminal domain-like"/>
    <property type="match status" value="1"/>
</dbReference>
<dbReference type="GO" id="GO:0005829">
    <property type="term" value="C:cytosol"/>
    <property type="evidence" value="ECO:0007669"/>
    <property type="project" value="TreeGrafter"/>
</dbReference>
<evidence type="ECO:0000256" key="6">
    <source>
        <dbReference type="PIRSR" id="PIRSR600821-50"/>
    </source>
</evidence>
<dbReference type="GO" id="GO:0008784">
    <property type="term" value="F:alanine racemase activity"/>
    <property type="evidence" value="ECO:0007669"/>
    <property type="project" value="UniProtKB-UniRule"/>
</dbReference>
<dbReference type="InterPro" id="IPR009006">
    <property type="entry name" value="Ala_racemase/Decarboxylase_C"/>
</dbReference>
<dbReference type="NCBIfam" id="TIGR00492">
    <property type="entry name" value="alr"/>
    <property type="match status" value="1"/>
</dbReference>
<reference evidence="9 10" key="1">
    <citation type="submission" date="2017-01" db="EMBL/GenBank/DDBJ databases">
        <authorList>
            <person name="Mah S.A."/>
            <person name="Swanson W.J."/>
            <person name="Moy G.W."/>
            <person name="Vacquier V.D."/>
        </authorList>
    </citation>
    <scope>NUCLEOTIDE SEQUENCE [LARGE SCALE GENOMIC DNA]</scope>
    <source>
        <strain evidence="9 10">DSM 7027</strain>
    </source>
</reference>
<dbReference type="UniPathway" id="UPA00042">
    <property type="reaction ID" value="UER00497"/>
</dbReference>
<keyword evidence="10" id="KW-1185">Reference proteome</keyword>
<evidence type="ECO:0000256" key="3">
    <source>
        <dbReference type="ARBA" id="ARBA00022898"/>
    </source>
</evidence>
<organism evidence="9 10">
    <name type="scientific">Marinobacterium stanieri</name>
    <dbReference type="NCBI Taxonomy" id="49186"/>
    <lineage>
        <taxon>Bacteria</taxon>
        <taxon>Pseudomonadati</taxon>
        <taxon>Pseudomonadota</taxon>
        <taxon>Gammaproteobacteria</taxon>
        <taxon>Oceanospirillales</taxon>
        <taxon>Oceanospirillaceae</taxon>
        <taxon>Marinobacterium</taxon>
    </lineage>
</organism>
<feature type="binding site" evidence="5 7">
    <location>
        <position position="307"/>
    </location>
    <ligand>
        <name>substrate</name>
    </ligand>
</feature>
<dbReference type="InterPro" id="IPR020622">
    <property type="entry name" value="Ala_racemase_pyridoxalP-BS"/>
</dbReference>
<dbReference type="AlphaFoldDB" id="A0A1N6ND78"/>
<dbReference type="HAMAP" id="MF_01201">
    <property type="entry name" value="Ala_racemase"/>
    <property type="match status" value="1"/>
</dbReference>
<evidence type="ECO:0000256" key="4">
    <source>
        <dbReference type="ARBA" id="ARBA00023235"/>
    </source>
</evidence>
<evidence type="ECO:0000313" key="9">
    <source>
        <dbReference type="EMBL" id="SIP90043.1"/>
    </source>
</evidence>
<accession>A0A1N6ND78</accession>
<comment type="function">
    <text evidence="5">Catalyzes the interconversion of L-alanine and D-alanine. May also act on other amino acids.</text>
</comment>
<dbReference type="PRINTS" id="PR00992">
    <property type="entry name" value="ALARACEMASE"/>
</dbReference>
<feature type="binding site" evidence="5 7">
    <location>
        <position position="131"/>
    </location>
    <ligand>
        <name>substrate</name>
    </ligand>
</feature>
<dbReference type="EMBL" id="FTMN01000001">
    <property type="protein sequence ID" value="SIP90043.1"/>
    <property type="molecule type" value="Genomic_DNA"/>
</dbReference>
<feature type="domain" description="Alanine racemase C-terminal" evidence="8">
    <location>
        <begin position="239"/>
        <end position="360"/>
    </location>
</feature>